<name>A0A671UJW8_SPAAU</name>
<dbReference type="Pfam" id="PF00169">
    <property type="entry name" value="PH"/>
    <property type="match status" value="1"/>
</dbReference>
<reference evidence="8" key="2">
    <citation type="submission" date="2025-08" db="UniProtKB">
        <authorList>
            <consortium name="Ensembl"/>
        </authorList>
    </citation>
    <scope>IDENTIFICATION</scope>
</reference>
<keyword evidence="1" id="KW-0479">Metal-binding</keyword>
<proteinExistence type="predicted"/>
<accession>A0A671UJW8</accession>
<dbReference type="InterPro" id="IPR000306">
    <property type="entry name" value="Znf_FYVE"/>
</dbReference>
<keyword evidence="2 4" id="KW-0863">Zinc-finger</keyword>
<dbReference type="Proteomes" id="UP000472265">
    <property type="component" value="Chromosome 23"/>
</dbReference>
<evidence type="ECO:0000256" key="4">
    <source>
        <dbReference type="PROSITE-ProRule" id="PRU00091"/>
    </source>
</evidence>
<dbReference type="GO" id="GO:0005769">
    <property type="term" value="C:early endosome"/>
    <property type="evidence" value="ECO:0007669"/>
    <property type="project" value="TreeGrafter"/>
</dbReference>
<protein>
    <submittedName>
        <fullName evidence="8">Pleckstrin homology and FYVE domain containing 1</fullName>
    </submittedName>
</protein>
<dbReference type="InterPro" id="IPR011993">
    <property type="entry name" value="PH-like_dom_sf"/>
</dbReference>
<dbReference type="SMART" id="SM00064">
    <property type="entry name" value="FYVE"/>
    <property type="match status" value="1"/>
</dbReference>
<dbReference type="Ensembl" id="ENSSAUT00010015047.1">
    <property type="protein sequence ID" value="ENSSAUP00010014172.1"/>
    <property type="gene ID" value="ENSSAUG00010006656.1"/>
</dbReference>
<dbReference type="InterPro" id="IPR013083">
    <property type="entry name" value="Znf_RING/FYVE/PHD"/>
</dbReference>
<dbReference type="SMART" id="SM00233">
    <property type="entry name" value="PH"/>
    <property type="match status" value="1"/>
</dbReference>
<evidence type="ECO:0000256" key="3">
    <source>
        <dbReference type="ARBA" id="ARBA00022833"/>
    </source>
</evidence>
<keyword evidence="3" id="KW-0862">Zinc</keyword>
<evidence type="ECO:0000256" key="1">
    <source>
        <dbReference type="ARBA" id="ARBA00022723"/>
    </source>
</evidence>
<organism evidence="8 9">
    <name type="scientific">Sparus aurata</name>
    <name type="common">Gilthead sea bream</name>
    <dbReference type="NCBI Taxonomy" id="8175"/>
    <lineage>
        <taxon>Eukaryota</taxon>
        <taxon>Metazoa</taxon>
        <taxon>Chordata</taxon>
        <taxon>Craniata</taxon>
        <taxon>Vertebrata</taxon>
        <taxon>Euteleostomi</taxon>
        <taxon>Actinopterygii</taxon>
        <taxon>Neopterygii</taxon>
        <taxon>Teleostei</taxon>
        <taxon>Neoteleostei</taxon>
        <taxon>Acanthomorphata</taxon>
        <taxon>Eupercaria</taxon>
        <taxon>Spariformes</taxon>
        <taxon>Sparidae</taxon>
        <taxon>Sparus</taxon>
    </lineage>
</organism>
<dbReference type="CDD" id="cd01218">
    <property type="entry name" value="PH_Phafin2-like"/>
    <property type="match status" value="1"/>
</dbReference>
<dbReference type="PROSITE" id="PS50003">
    <property type="entry name" value="PH_DOMAIN"/>
    <property type="match status" value="1"/>
</dbReference>
<dbReference type="GeneTree" id="ENSGT00940000160728"/>
<sequence length="278" mass="32021">MDLSTFNKENYERIKAVESSFGASGRPLSKPGRVLIGRGRLMKQGRRKPQPKVFFLFNDVLVYGSIIVNGRWYKKMKIIPLEDIQMEDMEDGMEMKNQWLIRTPCKSFFVSATSVEEKQAWIEHIEDSRSSLLQGGSCRPGSSFAVTWIPDQAAHKCMRCFKNFTPTKRRHHCRKCGFLVCRSCSKHRSVIEHIHPSKKLRVCRVCNTRNKIEEKSRLRGDSTGLESLEDERVAASSEEEDAQGITEDFPQSSWLDSCTGTWGDEHIYDYPIPMHLRP</sequence>
<dbReference type="InterPro" id="IPR011011">
    <property type="entry name" value="Znf_FYVE_PHD"/>
</dbReference>
<dbReference type="GO" id="GO:0008270">
    <property type="term" value="F:zinc ion binding"/>
    <property type="evidence" value="ECO:0007669"/>
    <property type="project" value="UniProtKB-KW"/>
</dbReference>
<dbReference type="OMA" id="KCMRCFS"/>
<dbReference type="InterPro" id="IPR017455">
    <property type="entry name" value="Znf_FYVE-rel"/>
</dbReference>
<dbReference type="GO" id="GO:0035091">
    <property type="term" value="F:phosphatidylinositol binding"/>
    <property type="evidence" value="ECO:0007669"/>
    <property type="project" value="TreeGrafter"/>
</dbReference>
<dbReference type="AlphaFoldDB" id="A0A671UJW8"/>
<dbReference type="Gene3D" id="2.30.29.30">
    <property type="entry name" value="Pleckstrin-homology domain (PH domain)/Phosphotyrosine-binding domain (PTB)"/>
    <property type="match status" value="1"/>
</dbReference>
<dbReference type="OrthoDB" id="70570at2759"/>
<dbReference type="InterPro" id="IPR037871">
    <property type="entry name" value="PH_Phafin"/>
</dbReference>
<dbReference type="GO" id="GO:0008333">
    <property type="term" value="P:endosome to lysosome transport"/>
    <property type="evidence" value="ECO:0007669"/>
    <property type="project" value="TreeGrafter"/>
</dbReference>
<dbReference type="PROSITE" id="PS50178">
    <property type="entry name" value="ZF_FYVE"/>
    <property type="match status" value="1"/>
</dbReference>
<evidence type="ECO:0000256" key="2">
    <source>
        <dbReference type="ARBA" id="ARBA00022771"/>
    </source>
</evidence>
<feature type="domain" description="PH" evidence="6">
    <location>
        <begin position="34"/>
        <end position="130"/>
    </location>
</feature>
<keyword evidence="9" id="KW-1185">Reference proteome</keyword>
<dbReference type="Pfam" id="PF01363">
    <property type="entry name" value="FYVE"/>
    <property type="match status" value="1"/>
</dbReference>
<dbReference type="InterPro" id="IPR051765">
    <property type="entry name" value="PH_domain-containing_F"/>
</dbReference>
<dbReference type="InParanoid" id="A0A671UJW8"/>
<evidence type="ECO:0000313" key="9">
    <source>
        <dbReference type="Proteomes" id="UP000472265"/>
    </source>
</evidence>
<dbReference type="PANTHER" id="PTHR46280">
    <property type="entry name" value="PLECKSTRIN HOMOLOGY DOMAIN-CONTAINING FAMILY F MEMBER 2-RELATED"/>
    <property type="match status" value="1"/>
</dbReference>
<evidence type="ECO:0000259" key="6">
    <source>
        <dbReference type="PROSITE" id="PS50003"/>
    </source>
</evidence>
<dbReference type="InterPro" id="IPR001849">
    <property type="entry name" value="PH_domain"/>
</dbReference>
<evidence type="ECO:0000259" key="7">
    <source>
        <dbReference type="PROSITE" id="PS50178"/>
    </source>
</evidence>
<evidence type="ECO:0000313" key="8">
    <source>
        <dbReference type="Ensembl" id="ENSSAUP00010014172.1"/>
    </source>
</evidence>
<reference evidence="8" key="1">
    <citation type="submission" date="2021-04" db="EMBL/GenBank/DDBJ databases">
        <authorList>
            <consortium name="Wellcome Sanger Institute Data Sharing"/>
        </authorList>
    </citation>
    <scope>NUCLEOTIDE SEQUENCE [LARGE SCALE GENOMIC DNA]</scope>
</reference>
<gene>
    <name evidence="8" type="primary">PLEKHF1</name>
</gene>
<dbReference type="GO" id="GO:0007032">
    <property type="term" value="P:endosome organization"/>
    <property type="evidence" value="ECO:0007669"/>
    <property type="project" value="TreeGrafter"/>
</dbReference>
<dbReference type="Gene3D" id="3.30.40.10">
    <property type="entry name" value="Zinc/RING finger domain, C3HC4 (zinc finger)"/>
    <property type="match status" value="1"/>
</dbReference>
<feature type="region of interest" description="Disordered" evidence="5">
    <location>
        <begin position="217"/>
        <end position="245"/>
    </location>
</feature>
<dbReference type="SUPFAM" id="SSF57903">
    <property type="entry name" value="FYVE/PHD zinc finger"/>
    <property type="match status" value="1"/>
</dbReference>
<dbReference type="SUPFAM" id="SSF50729">
    <property type="entry name" value="PH domain-like"/>
    <property type="match status" value="1"/>
</dbReference>
<dbReference type="PANTHER" id="PTHR46280:SF2">
    <property type="entry name" value="PLECKSTRIN HOMOLOGY DOMAIN-CONTAINING FAMILY F MEMBER 1"/>
    <property type="match status" value="1"/>
</dbReference>
<reference evidence="8" key="3">
    <citation type="submission" date="2025-09" db="UniProtKB">
        <authorList>
            <consortium name="Ensembl"/>
        </authorList>
    </citation>
    <scope>IDENTIFICATION</scope>
</reference>
<evidence type="ECO:0000256" key="5">
    <source>
        <dbReference type="SAM" id="MobiDB-lite"/>
    </source>
</evidence>
<feature type="domain" description="FYVE-type" evidence="7">
    <location>
        <begin position="151"/>
        <end position="211"/>
    </location>
</feature>